<dbReference type="Gene3D" id="3.30.70.20">
    <property type="match status" value="1"/>
</dbReference>
<evidence type="ECO:0000256" key="6">
    <source>
        <dbReference type="ARBA" id="ARBA00022827"/>
    </source>
</evidence>
<evidence type="ECO:0000256" key="9">
    <source>
        <dbReference type="ARBA" id="ARBA00032722"/>
    </source>
</evidence>
<comment type="catalytic activity">
    <reaction evidence="10">
        <text>5,6-dihydrothymine + NAD(+) = thymine + NADH + H(+)</text>
        <dbReference type="Rhea" id="RHEA:28791"/>
        <dbReference type="ChEBI" id="CHEBI:15378"/>
        <dbReference type="ChEBI" id="CHEBI:17821"/>
        <dbReference type="ChEBI" id="CHEBI:27468"/>
        <dbReference type="ChEBI" id="CHEBI:57540"/>
        <dbReference type="ChEBI" id="CHEBI:57945"/>
        <dbReference type="EC" id="1.3.1.1"/>
    </reaction>
</comment>
<evidence type="ECO:0000256" key="13">
    <source>
        <dbReference type="ARBA" id="ARBA00049714"/>
    </source>
</evidence>
<protein>
    <recommendedName>
        <fullName evidence="14">dihydrouracil dehydrogenase (NAD(+))</fullName>
        <ecNumber evidence="14">1.3.1.1</ecNumber>
    </recommendedName>
    <alternativeName>
        <fullName evidence="9">Dihydrothymine dehydrogenase</fullName>
    </alternativeName>
    <alternativeName>
        <fullName evidence="8">Dihydrouracil dehydrogenase</fullName>
    </alternativeName>
</protein>
<dbReference type="PRINTS" id="PR00469">
    <property type="entry name" value="PNDRDTASEII"/>
</dbReference>
<feature type="domain" description="4Fe-4S ferredoxin-type" evidence="15">
    <location>
        <begin position="789"/>
        <end position="818"/>
    </location>
</feature>
<dbReference type="Gene3D" id="3.40.50.720">
    <property type="entry name" value="NAD(P)-binding Rossmann-like Domain"/>
    <property type="match status" value="1"/>
</dbReference>
<dbReference type="Pfam" id="PF07992">
    <property type="entry name" value="Pyr_redox_2"/>
    <property type="match status" value="1"/>
</dbReference>
<gene>
    <name evidence="16" type="ORF">CEE37_13960</name>
</gene>
<dbReference type="GO" id="GO:0006212">
    <property type="term" value="P:uracil catabolic process"/>
    <property type="evidence" value="ECO:0007669"/>
    <property type="project" value="TreeGrafter"/>
</dbReference>
<evidence type="ECO:0000256" key="14">
    <source>
        <dbReference type="ARBA" id="ARBA00049728"/>
    </source>
</evidence>
<evidence type="ECO:0000256" key="7">
    <source>
        <dbReference type="ARBA" id="ARBA00023002"/>
    </source>
</evidence>
<dbReference type="GO" id="GO:0004159">
    <property type="term" value="F:dihydropyrimidine dehydrogenase (NAD+) activity"/>
    <property type="evidence" value="ECO:0007669"/>
    <property type="project" value="UniProtKB-EC"/>
</dbReference>
<dbReference type="PANTHER" id="PTHR43073">
    <property type="entry name" value="DIHYDROPYRIMIDINE DEHYDROGENASE [NADP(+)]"/>
    <property type="match status" value="1"/>
</dbReference>
<evidence type="ECO:0000256" key="3">
    <source>
        <dbReference type="ARBA" id="ARBA00011048"/>
    </source>
</evidence>
<evidence type="ECO:0000256" key="10">
    <source>
        <dbReference type="ARBA" id="ARBA00047685"/>
    </source>
</evidence>
<keyword evidence="7" id="KW-0560">Oxidoreductase</keyword>
<comment type="catalytic activity">
    <reaction evidence="11">
        <text>5,6-dihydrouracil + NAD(+) = uracil + NADH + H(+)</text>
        <dbReference type="Rhea" id="RHEA:20189"/>
        <dbReference type="ChEBI" id="CHEBI:15378"/>
        <dbReference type="ChEBI" id="CHEBI:15901"/>
        <dbReference type="ChEBI" id="CHEBI:17568"/>
        <dbReference type="ChEBI" id="CHEBI:57540"/>
        <dbReference type="ChEBI" id="CHEBI:57945"/>
        <dbReference type="EC" id="1.3.1.1"/>
    </reaction>
</comment>
<name>A0A532URQ7_UNCL8</name>
<dbReference type="EMBL" id="NJBN01000012">
    <property type="protein sequence ID" value="TKJ37628.1"/>
    <property type="molecule type" value="Genomic_DNA"/>
</dbReference>
<dbReference type="SUPFAM" id="SSF51971">
    <property type="entry name" value="Nucleotide-binding domain"/>
    <property type="match status" value="1"/>
</dbReference>
<accession>A0A532URQ7</accession>
<keyword evidence="5" id="KW-0288">FMN</keyword>
<dbReference type="InterPro" id="IPR023753">
    <property type="entry name" value="FAD/NAD-binding_dom"/>
</dbReference>
<dbReference type="InterPro" id="IPR036188">
    <property type="entry name" value="FAD/NAD-bd_sf"/>
</dbReference>
<organism evidence="16 17">
    <name type="scientific">candidate division LCP-89 bacterium B3_LCP</name>
    <dbReference type="NCBI Taxonomy" id="2012998"/>
    <lineage>
        <taxon>Bacteria</taxon>
        <taxon>Pseudomonadati</taxon>
        <taxon>Bacteria division LCP-89</taxon>
    </lineage>
</organism>
<reference evidence="16 17" key="1">
    <citation type="submission" date="2017-06" db="EMBL/GenBank/DDBJ databases">
        <title>Novel microbial phyla capable of carbon fixation and sulfur reduction in deep-sea sediments.</title>
        <authorList>
            <person name="Huang J."/>
            <person name="Baker B."/>
            <person name="Wang Y."/>
        </authorList>
    </citation>
    <scope>NUCLEOTIDE SEQUENCE [LARGE SCALE GENOMIC DNA]</scope>
    <source>
        <strain evidence="16">B3_LCP</strain>
    </source>
</reference>
<dbReference type="SUPFAM" id="SSF54862">
    <property type="entry name" value="4Fe-4S ferredoxins"/>
    <property type="match status" value="1"/>
</dbReference>
<dbReference type="PRINTS" id="PR00368">
    <property type="entry name" value="FADPNR"/>
</dbReference>
<evidence type="ECO:0000256" key="4">
    <source>
        <dbReference type="ARBA" id="ARBA00022630"/>
    </source>
</evidence>
<dbReference type="AlphaFoldDB" id="A0A532URQ7"/>
<dbReference type="GO" id="GO:0050661">
    <property type="term" value="F:NADP binding"/>
    <property type="evidence" value="ECO:0007669"/>
    <property type="project" value="TreeGrafter"/>
</dbReference>
<dbReference type="InterPro" id="IPR028261">
    <property type="entry name" value="DPD_II"/>
</dbReference>
<dbReference type="Gene3D" id="3.20.20.70">
    <property type="entry name" value="Aldolase class I"/>
    <property type="match status" value="1"/>
</dbReference>
<dbReference type="SUPFAM" id="SSF51395">
    <property type="entry name" value="FMN-linked oxidoreductases"/>
    <property type="match status" value="1"/>
</dbReference>
<dbReference type="EC" id="1.3.1.1" evidence="14"/>
<evidence type="ECO:0000313" key="17">
    <source>
        <dbReference type="Proteomes" id="UP000319619"/>
    </source>
</evidence>
<evidence type="ECO:0000256" key="5">
    <source>
        <dbReference type="ARBA" id="ARBA00022643"/>
    </source>
</evidence>
<dbReference type="InterPro" id="IPR013785">
    <property type="entry name" value="Aldolase_TIM"/>
</dbReference>
<comment type="cofactor">
    <cofactor evidence="1">
        <name>FMN</name>
        <dbReference type="ChEBI" id="CHEBI:58210"/>
    </cofactor>
</comment>
<keyword evidence="4" id="KW-0285">Flavoprotein</keyword>
<keyword evidence="6" id="KW-0274">FAD</keyword>
<dbReference type="GO" id="GO:0051536">
    <property type="term" value="F:iron-sulfur cluster binding"/>
    <property type="evidence" value="ECO:0007669"/>
    <property type="project" value="InterPro"/>
</dbReference>
<comment type="similarity">
    <text evidence="3">In the N-terminal section; belongs to the NADH:flavin oxidoreductase/NADH oxidase family.</text>
</comment>
<comment type="subunit">
    <text evidence="13">Heterotetramer of 2 PreA and 2 PreT subunits.</text>
</comment>
<dbReference type="PANTHER" id="PTHR43073:SF2">
    <property type="entry name" value="DIHYDROPYRIMIDINE DEHYDROGENASE [NADP(+)]"/>
    <property type="match status" value="1"/>
</dbReference>
<evidence type="ECO:0000259" key="15">
    <source>
        <dbReference type="PROSITE" id="PS51379"/>
    </source>
</evidence>
<evidence type="ECO:0000256" key="1">
    <source>
        <dbReference type="ARBA" id="ARBA00001917"/>
    </source>
</evidence>
<sequence length="829" mass="89779">MNKSRFLTDAQLEAEIRKCEYCEEKPCKQACPVDCSPADFIMAVKGGRKSDYKRAAALILSSNPLGGVCGVVCPDRFCVFACVHRTFDHPVNIPAVQATIIRNAAELNVLPRFSDAKPNGLKIAVVGSGPAGLGAAAILAQLGCRVEIFEKGKNTGGMCRLIPDFRLPRKVLNTDVAFTERLGEIKFHFKTLIDDPISLLNSGFQAVIIASGLDTSLSVGFPGEEHAYSWLEVLKRLKNIPFKEKRVGIIGGGAIAVDCAVTARRRGAQSITLICLEKPHEMPLTAEERNVLLNSKVELMGRTRISSLRHGSGIVEGVLLQRVQLPQRQKFHPAKMVIDPEIKPYFVPFDLVVVAIGAASNAPKLRRKGLFYTGDCINGPTSVVEAVAAGKNTAAEVHAYLQKEPKPVITDKAKSTYILAGAISQPVPLNTDFFDRKILSPFLLSAAPTTDGYEQMKKAYDAGWAGGIMKTAFDSVPVHIPSEYMFAFGSSTYGNCDNVSEHPLDRVCREAEKLVREFPERLTLVSTGGQVTGHDEADKKVWQSNTEKLKNAGVMGIEYSLSCPQGGDGTKGDIVSQDPELTAKIVDWILAASDPETPKLFKLTSAVTAIHPVVEAIQAVFQRYPCHQAGITLANSFPGLAFRDSLQHPWEEGVVIGLSGAGIVPISNLTLAKVASFGMVISGNGGPMDYKAAADFLALGAQTVQFCSIVLKYGYGIIDELHSGLSYLLEEKGLNSVDDLIGISLPHPITDFNDLPLAKKISSVTPELCQHCGNCQRCPYLAISLDENNIPLTDPVRCIGCSLCVLNCFSRALYMRDRTAEELEILSET</sequence>
<evidence type="ECO:0000313" key="16">
    <source>
        <dbReference type="EMBL" id="TKJ37628.1"/>
    </source>
</evidence>
<dbReference type="SUPFAM" id="SSF46548">
    <property type="entry name" value="alpha-helical ferredoxin"/>
    <property type="match status" value="1"/>
</dbReference>
<feature type="domain" description="4Fe-4S ferredoxin-type" evidence="15">
    <location>
        <begin position="760"/>
        <end position="788"/>
    </location>
</feature>
<dbReference type="GO" id="GO:0006210">
    <property type="term" value="P:thymine catabolic process"/>
    <property type="evidence" value="ECO:0007669"/>
    <property type="project" value="TreeGrafter"/>
</dbReference>
<evidence type="ECO:0000256" key="2">
    <source>
        <dbReference type="ARBA" id="ARBA00001974"/>
    </source>
</evidence>
<comment type="function">
    <text evidence="12">Involved in pyrimidine base degradation. Catalyzes physiologically the reduction of uracil to 5,6-dihydrouracil (DHU) by using NADH as a specific cosubstrate. It also catalyzes the reverse reaction and the reduction of thymine to 5,6-dihydrothymine (DHT).</text>
</comment>
<evidence type="ECO:0000256" key="8">
    <source>
        <dbReference type="ARBA" id="ARBA00030119"/>
    </source>
</evidence>
<dbReference type="Pfam" id="PF14691">
    <property type="entry name" value="Fer4_20"/>
    <property type="match status" value="1"/>
</dbReference>
<dbReference type="Gene3D" id="3.50.50.60">
    <property type="entry name" value="FAD/NAD(P)-binding domain"/>
    <property type="match status" value="1"/>
</dbReference>
<dbReference type="Proteomes" id="UP000319619">
    <property type="component" value="Unassembled WGS sequence"/>
</dbReference>
<evidence type="ECO:0000256" key="12">
    <source>
        <dbReference type="ARBA" id="ARBA00049578"/>
    </source>
</evidence>
<comment type="caution">
    <text evidence="16">The sequence shown here is derived from an EMBL/GenBank/DDBJ whole genome shotgun (WGS) entry which is preliminary data.</text>
</comment>
<dbReference type="InterPro" id="IPR017896">
    <property type="entry name" value="4Fe4S_Fe-S-bd"/>
</dbReference>
<dbReference type="Gene3D" id="1.10.1060.10">
    <property type="entry name" value="Alpha-helical ferredoxin"/>
    <property type="match status" value="1"/>
</dbReference>
<comment type="cofactor">
    <cofactor evidence="2">
        <name>FAD</name>
        <dbReference type="ChEBI" id="CHEBI:57692"/>
    </cofactor>
</comment>
<dbReference type="GO" id="GO:0002058">
    <property type="term" value="F:uracil binding"/>
    <property type="evidence" value="ECO:0007669"/>
    <property type="project" value="TreeGrafter"/>
</dbReference>
<dbReference type="InterPro" id="IPR009051">
    <property type="entry name" value="Helical_ferredxn"/>
</dbReference>
<proteinExistence type="inferred from homology"/>
<evidence type="ECO:0000256" key="11">
    <source>
        <dbReference type="ARBA" id="ARBA00048792"/>
    </source>
</evidence>
<dbReference type="PROSITE" id="PS51379">
    <property type="entry name" value="4FE4S_FER_2"/>
    <property type="match status" value="2"/>
</dbReference>